<dbReference type="Proteomes" id="UP001597286">
    <property type="component" value="Unassembled WGS sequence"/>
</dbReference>
<dbReference type="RefSeq" id="WP_378487792.1">
    <property type="nucleotide sequence ID" value="NZ_JBHUFB010000020.1"/>
</dbReference>
<dbReference type="InterPro" id="IPR032466">
    <property type="entry name" value="Metal_Hydrolase"/>
</dbReference>
<evidence type="ECO:0000313" key="2">
    <source>
        <dbReference type="Proteomes" id="UP001597286"/>
    </source>
</evidence>
<dbReference type="InterPro" id="IPR046249">
    <property type="entry name" value="DUF6282"/>
</dbReference>
<accession>A0ABW4PAU9</accession>
<gene>
    <name evidence="1" type="ORF">ACFSJG_24360</name>
</gene>
<proteinExistence type="predicted"/>
<name>A0ABW4PAU9_9NOCA</name>
<protein>
    <submittedName>
        <fullName evidence="1">DUF6282 family protein</fullName>
    </submittedName>
</protein>
<dbReference type="EMBL" id="JBHUFB010000020">
    <property type="protein sequence ID" value="MFD1815364.1"/>
    <property type="molecule type" value="Genomic_DNA"/>
</dbReference>
<dbReference type="Pfam" id="PF19799">
    <property type="entry name" value="DUF6282"/>
    <property type="match status" value="1"/>
</dbReference>
<comment type="caution">
    <text evidence="1">The sequence shown here is derived from an EMBL/GenBank/DDBJ whole genome shotgun (WGS) entry which is preliminary data.</text>
</comment>
<evidence type="ECO:0000313" key="1">
    <source>
        <dbReference type="EMBL" id="MFD1815364.1"/>
    </source>
</evidence>
<reference evidence="2" key="1">
    <citation type="journal article" date="2019" name="Int. J. Syst. Evol. Microbiol.">
        <title>The Global Catalogue of Microorganisms (GCM) 10K type strain sequencing project: providing services to taxonomists for standard genome sequencing and annotation.</title>
        <authorList>
            <consortium name="The Broad Institute Genomics Platform"/>
            <consortium name="The Broad Institute Genome Sequencing Center for Infectious Disease"/>
            <person name="Wu L."/>
            <person name="Ma J."/>
        </authorList>
    </citation>
    <scope>NUCLEOTIDE SEQUENCE [LARGE SCALE GENOMIC DNA]</scope>
    <source>
        <strain evidence="2">DT72</strain>
    </source>
</reference>
<sequence length="293" mass="31198">MQRNSGSVDIALDGAIDMHTHFGPEHLVEHVVKSPHSVDPVQAAREAADHGMRAIVLKAHEFPSTIAAHFANQAVPEVKSIAGICLDHPVGGLNPHAVECALRGGAQVVWLPTLSAVSDAPAKVRTFFGVDEGIRVIDADGELLSEVRQILDLITEYDAVLATGHVSTAEHFAVTREYAGRGKVIVTHALHATTGPRLTVQEVAELAELGAYIEFAAHTCMGEPSTFESVVAAMRRIGPEKSVLATDYGWTTKVPHPAAGLGTYVNALWDEGMAEADLRVMACDNPALLLGMK</sequence>
<dbReference type="SUPFAM" id="SSF51556">
    <property type="entry name" value="Metallo-dependent hydrolases"/>
    <property type="match status" value="1"/>
</dbReference>
<organism evidence="1 2">
    <name type="scientific">Rhodococcus gannanensis</name>
    <dbReference type="NCBI Taxonomy" id="1960308"/>
    <lineage>
        <taxon>Bacteria</taxon>
        <taxon>Bacillati</taxon>
        <taxon>Actinomycetota</taxon>
        <taxon>Actinomycetes</taxon>
        <taxon>Mycobacteriales</taxon>
        <taxon>Nocardiaceae</taxon>
        <taxon>Rhodococcus</taxon>
    </lineage>
</organism>
<keyword evidence="2" id="KW-1185">Reference proteome</keyword>
<dbReference type="Gene3D" id="3.20.20.140">
    <property type="entry name" value="Metal-dependent hydrolases"/>
    <property type="match status" value="1"/>
</dbReference>